<protein>
    <submittedName>
        <fullName evidence="1">Uncharacterized protein</fullName>
    </submittedName>
</protein>
<accession>A0A7X9E7P2</accession>
<sequence length="133" mass="15072">MFESIEKSDKWKIPDEALQFNASWAFGEPALEDAHNMGVNVCKDILKLLKMALRGKCITDLLFSKGKLIFDSEATEAYDLFLKSRINKEHHPKEDIRSAIKAVNALITGKTEGVTDEEKQLVLKLVRIMFCSL</sequence>
<reference evidence="1 2" key="1">
    <citation type="journal article" date="2020" name="Biotechnol. Biofuels">
        <title>New insights from the biogas microbiome by comprehensive genome-resolved metagenomics of nearly 1600 species originating from multiple anaerobic digesters.</title>
        <authorList>
            <person name="Campanaro S."/>
            <person name="Treu L."/>
            <person name="Rodriguez-R L.M."/>
            <person name="Kovalovszki A."/>
            <person name="Ziels R.M."/>
            <person name="Maus I."/>
            <person name="Zhu X."/>
            <person name="Kougias P.G."/>
            <person name="Basile A."/>
            <person name="Luo G."/>
            <person name="Schluter A."/>
            <person name="Konstantinidis K.T."/>
            <person name="Angelidaki I."/>
        </authorList>
    </citation>
    <scope>NUCLEOTIDE SEQUENCE [LARGE SCALE GENOMIC DNA]</scope>
    <source>
        <strain evidence="1">AS27yjCOA_202</strain>
    </source>
</reference>
<dbReference type="Proteomes" id="UP000590542">
    <property type="component" value="Unassembled WGS sequence"/>
</dbReference>
<dbReference type="EMBL" id="JAAZNV010000009">
    <property type="protein sequence ID" value="NMB91812.1"/>
    <property type="molecule type" value="Genomic_DNA"/>
</dbReference>
<evidence type="ECO:0000313" key="1">
    <source>
        <dbReference type="EMBL" id="NMB91812.1"/>
    </source>
</evidence>
<organism evidence="1 2">
    <name type="scientific">candidate division WWE3 bacterium</name>
    <dbReference type="NCBI Taxonomy" id="2053526"/>
    <lineage>
        <taxon>Bacteria</taxon>
        <taxon>Katanobacteria</taxon>
    </lineage>
</organism>
<gene>
    <name evidence="1" type="ORF">GYA37_03125</name>
</gene>
<evidence type="ECO:0000313" key="2">
    <source>
        <dbReference type="Proteomes" id="UP000590542"/>
    </source>
</evidence>
<proteinExistence type="predicted"/>
<comment type="caution">
    <text evidence="1">The sequence shown here is derived from an EMBL/GenBank/DDBJ whole genome shotgun (WGS) entry which is preliminary data.</text>
</comment>
<dbReference type="AlphaFoldDB" id="A0A7X9E7P2"/>
<name>A0A7X9E7P2_UNCKA</name>